<dbReference type="EMBL" id="SNYJ01000009">
    <property type="protein sequence ID" value="TDQ38717.1"/>
    <property type="molecule type" value="Genomic_DNA"/>
</dbReference>
<reference evidence="1 2" key="1">
    <citation type="submission" date="2019-03" db="EMBL/GenBank/DDBJ databases">
        <title>Genomic Encyclopedia of Type Strains, Phase IV (KMG-IV): sequencing the most valuable type-strain genomes for metagenomic binning, comparative biology and taxonomic classification.</title>
        <authorList>
            <person name="Goeker M."/>
        </authorList>
    </citation>
    <scope>NUCLEOTIDE SEQUENCE [LARGE SCALE GENOMIC DNA]</scope>
    <source>
        <strain evidence="1 2">DSM 28697</strain>
    </source>
</reference>
<proteinExistence type="predicted"/>
<evidence type="ECO:0000313" key="2">
    <source>
        <dbReference type="Proteomes" id="UP000295632"/>
    </source>
</evidence>
<organism evidence="1 2">
    <name type="scientific">Aureibacillus halotolerans</name>
    <dbReference type="NCBI Taxonomy" id="1508390"/>
    <lineage>
        <taxon>Bacteria</taxon>
        <taxon>Bacillati</taxon>
        <taxon>Bacillota</taxon>
        <taxon>Bacilli</taxon>
        <taxon>Bacillales</taxon>
        <taxon>Bacillaceae</taxon>
        <taxon>Aureibacillus</taxon>
    </lineage>
</organism>
<name>A0A4V3D547_9BACI</name>
<evidence type="ECO:0000313" key="1">
    <source>
        <dbReference type="EMBL" id="TDQ38717.1"/>
    </source>
</evidence>
<keyword evidence="2" id="KW-1185">Reference proteome</keyword>
<dbReference type="InterPro" id="IPR025072">
    <property type="entry name" value="Fur_reg_FbpA"/>
</dbReference>
<dbReference type="AlphaFoldDB" id="A0A4V3D547"/>
<dbReference type="OrthoDB" id="2990660at2"/>
<comment type="caution">
    <text evidence="1">The sequence shown here is derived from an EMBL/GenBank/DDBJ whole genome shotgun (WGS) entry which is preliminary data.</text>
</comment>
<sequence>MGLFQRKSTNELNKAKLIESLLDSGVYKMSDGRQLYESNVAELTEAYKLHADHCWDSIYIN</sequence>
<accession>A0A4V3D547</accession>
<dbReference type="Pfam" id="PF13076">
    <property type="entry name" value="Fur_reg_FbpA"/>
    <property type="match status" value="1"/>
</dbReference>
<protein>
    <submittedName>
        <fullName evidence="1">Fur-regulated basic protein A</fullName>
    </submittedName>
</protein>
<dbReference type="RefSeq" id="WP_133580768.1">
    <property type="nucleotide sequence ID" value="NZ_SNYJ01000009.1"/>
</dbReference>
<gene>
    <name evidence="1" type="ORF">EV213_10986</name>
</gene>
<dbReference type="Proteomes" id="UP000295632">
    <property type="component" value="Unassembled WGS sequence"/>
</dbReference>